<feature type="chain" id="PRO_5042884102" description="Secreted protein" evidence="1">
    <location>
        <begin position="24"/>
        <end position="98"/>
    </location>
</feature>
<gene>
    <name evidence="2" type="ORF">RIF29_41403</name>
</gene>
<dbReference type="EMBL" id="JAYWIO010000008">
    <property type="protein sequence ID" value="KAK7246534.1"/>
    <property type="molecule type" value="Genomic_DNA"/>
</dbReference>
<comment type="caution">
    <text evidence="2">The sequence shown here is derived from an EMBL/GenBank/DDBJ whole genome shotgun (WGS) entry which is preliminary data.</text>
</comment>
<organism evidence="2 3">
    <name type="scientific">Crotalaria pallida</name>
    <name type="common">Smooth rattlebox</name>
    <name type="synonym">Crotalaria striata</name>
    <dbReference type="NCBI Taxonomy" id="3830"/>
    <lineage>
        <taxon>Eukaryota</taxon>
        <taxon>Viridiplantae</taxon>
        <taxon>Streptophyta</taxon>
        <taxon>Embryophyta</taxon>
        <taxon>Tracheophyta</taxon>
        <taxon>Spermatophyta</taxon>
        <taxon>Magnoliopsida</taxon>
        <taxon>eudicotyledons</taxon>
        <taxon>Gunneridae</taxon>
        <taxon>Pentapetalae</taxon>
        <taxon>rosids</taxon>
        <taxon>fabids</taxon>
        <taxon>Fabales</taxon>
        <taxon>Fabaceae</taxon>
        <taxon>Papilionoideae</taxon>
        <taxon>50 kb inversion clade</taxon>
        <taxon>genistoids sensu lato</taxon>
        <taxon>core genistoids</taxon>
        <taxon>Crotalarieae</taxon>
        <taxon>Crotalaria</taxon>
    </lineage>
</organism>
<feature type="signal peptide" evidence="1">
    <location>
        <begin position="1"/>
        <end position="23"/>
    </location>
</feature>
<name>A0AAN9E5C5_CROPI</name>
<reference evidence="2 3" key="1">
    <citation type="submission" date="2024-01" db="EMBL/GenBank/DDBJ databases">
        <title>The genomes of 5 underutilized Papilionoideae crops provide insights into root nodulation and disease resistanc.</title>
        <authorList>
            <person name="Yuan L."/>
        </authorList>
    </citation>
    <scope>NUCLEOTIDE SEQUENCE [LARGE SCALE GENOMIC DNA]</scope>
    <source>
        <strain evidence="2">ZHUSHIDOU_FW_LH</strain>
        <tissue evidence="2">Leaf</tissue>
    </source>
</reference>
<dbReference type="Proteomes" id="UP001372338">
    <property type="component" value="Unassembled WGS sequence"/>
</dbReference>
<keyword evidence="3" id="KW-1185">Reference proteome</keyword>
<evidence type="ECO:0000313" key="3">
    <source>
        <dbReference type="Proteomes" id="UP001372338"/>
    </source>
</evidence>
<keyword evidence="1" id="KW-0732">Signal</keyword>
<protein>
    <recommendedName>
        <fullName evidence="4">Secreted protein</fullName>
    </recommendedName>
</protein>
<accession>A0AAN9E5C5</accession>
<proteinExistence type="predicted"/>
<sequence>MLVRLMMLGIAVFLILSPMPSRTSTFLHQLNILTQVARDTVQRFCNILTLMQCFEAGSKDDDAFSHAVFVFLWLVHFWCQCTPREKPIGIVFLCQLKL</sequence>
<evidence type="ECO:0000313" key="2">
    <source>
        <dbReference type="EMBL" id="KAK7246534.1"/>
    </source>
</evidence>
<dbReference type="AlphaFoldDB" id="A0AAN9E5C5"/>
<evidence type="ECO:0000256" key="1">
    <source>
        <dbReference type="SAM" id="SignalP"/>
    </source>
</evidence>
<evidence type="ECO:0008006" key="4">
    <source>
        <dbReference type="Google" id="ProtNLM"/>
    </source>
</evidence>